<feature type="transmembrane region" description="Helical" evidence="1">
    <location>
        <begin position="71"/>
        <end position="88"/>
    </location>
</feature>
<dbReference type="GO" id="GO:0003841">
    <property type="term" value="F:1-acylglycerol-3-phosphate O-acyltransferase activity"/>
    <property type="evidence" value="ECO:0007669"/>
    <property type="project" value="TreeGrafter"/>
</dbReference>
<dbReference type="PANTHER" id="PTHR13906">
    <property type="entry name" value="PORCUPINE"/>
    <property type="match status" value="1"/>
</dbReference>
<evidence type="ECO:0000313" key="2">
    <source>
        <dbReference type="EMBL" id="EKD00630.1"/>
    </source>
</evidence>
<keyword evidence="1" id="KW-1133">Transmembrane helix</keyword>
<dbReference type="GO" id="GO:0030258">
    <property type="term" value="P:lipid modification"/>
    <property type="evidence" value="ECO:0007669"/>
    <property type="project" value="TreeGrafter"/>
</dbReference>
<proteinExistence type="predicted"/>
<dbReference type="PANTHER" id="PTHR13906:SF4">
    <property type="entry name" value="LYSOPHOSPHOLIPID ACYLTRANSFERASE 6"/>
    <property type="match status" value="1"/>
</dbReference>
<dbReference type="Proteomes" id="UP000006757">
    <property type="component" value="Unassembled WGS sequence"/>
</dbReference>
<evidence type="ECO:0000256" key="1">
    <source>
        <dbReference type="SAM" id="Phobius"/>
    </source>
</evidence>
<sequence>MSFDLVSYPLASIFIRIPAKHPNWAHIFSLTISTIFLGPLLGLWRGYIELIIVSMVVYLIVAIVKSKNMPWIAFLFAMGHLTIIHIRRTFNHVPVSTIEISAMEMVLVMKLTTFAWNVHDGRRRPEPALDAPDKAAVAACVPGLLLLLPHGARWPRV</sequence>
<protein>
    <submittedName>
        <fullName evidence="2">Uncharacterized protein</fullName>
    </submittedName>
</protein>
<dbReference type="eggNOG" id="KOG2704">
    <property type="taxonomic scope" value="Eukaryota"/>
</dbReference>
<dbReference type="GO" id="GO:0047184">
    <property type="term" value="F:1-acylglycerophosphocholine O-acyltransferase activity"/>
    <property type="evidence" value="ECO:0007669"/>
    <property type="project" value="TreeGrafter"/>
</dbReference>
<dbReference type="GO" id="GO:0005783">
    <property type="term" value="C:endoplasmic reticulum"/>
    <property type="evidence" value="ECO:0007669"/>
    <property type="project" value="TreeGrafter"/>
</dbReference>
<feature type="transmembrane region" description="Helical" evidence="1">
    <location>
        <begin position="47"/>
        <end position="64"/>
    </location>
</feature>
<accession>K1V9G8</accession>
<dbReference type="InParanoid" id="K1V9G8"/>
<keyword evidence="1" id="KW-0472">Membrane</keyword>
<evidence type="ECO:0000313" key="3">
    <source>
        <dbReference type="Proteomes" id="UP000006757"/>
    </source>
</evidence>
<dbReference type="GO" id="GO:0046474">
    <property type="term" value="P:glycerophospholipid biosynthetic process"/>
    <property type="evidence" value="ECO:0007669"/>
    <property type="project" value="TreeGrafter"/>
</dbReference>
<reference evidence="2 3" key="1">
    <citation type="journal article" date="2012" name="Eukaryot. Cell">
        <title>Genome sequence of the Trichosporon asahii environmental strain CBS 8904.</title>
        <authorList>
            <person name="Yang R.Y."/>
            <person name="Li H.T."/>
            <person name="Zhu H."/>
            <person name="Zhou G.P."/>
            <person name="Wang M."/>
            <person name="Wang L."/>
        </authorList>
    </citation>
    <scope>NUCLEOTIDE SEQUENCE [LARGE SCALE GENOMIC DNA]</scope>
    <source>
        <strain evidence="2 3">CBS 8904</strain>
    </source>
</reference>
<gene>
    <name evidence="2" type="ORF">A1Q2_05057</name>
</gene>
<keyword evidence="3" id="KW-1185">Reference proteome</keyword>
<dbReference type="GO" id="GO:0016020">
    <property type="term" value="C:membrane"/>
    <property type="evidence" value="ECO:0007669"/>
    <property type="project" value="TreeGrafter"/>
</dbReference>
<dbReference type="EMBL" id="AMBO01000337">
    <property type="protein sequence ID" value="EKD00630.1"/>
    <property type="molecule type" value="Genomic_DNA"/>
</dbReference>
<feature type="transmembrane region" description="Helical" evidence="1">
    <location>
        <begin position="24"/>
        <end position="41"/>
    </location>
</feature>
<dbReference type="HOGENOM" id="CLU_1679205_0_0_1"/>
<dbReference type="InterPro" id="IPR049941">
    <property type="entry name" value="LPLAT_7/PORCN-like"/>
</dbReference>
<dbReference type="STRING" id="1220162.K1V9G8"/>
<name>K1V9G8_TRIAC</name>
<dbReference type="AlphaFoldDB" id="K1V9G8"/>
<keyword evidence="1" id="KW-0812">Transmembrane</keyword>
<comment type="caution">
    <text evidence="2">The sequence shown here is derived from an EMBL/GenBank/DDBJ whole genome shotgun (WGS) entry which is preliminary data.</text>
</comment>
<organism evidence="2 3">
    <name type="scientific">Trichosporon asahii var. asahii (strain CBS 8904)</name>
    <name type="common">Yeast</name>
    <dbReference type="NCBI Taxonomy" id="1220162"/>
    <lineage>
        <taxon>Eukaryota</taxon>
        <taxon>Fungi</taxon>
        <taxon>Dikarya</taxon>
        <taxon>Basidiomycota</taxon>
        <taxon>Agaricomycotina</taxon>
        <taxon>Tremellomycetes</taxon>
        <taxon>Trichosporonales</taxon>
        <taxon>Trichosporonaceae</taxon>
        <taxon>Trichosporon</taxon>
    </lineage>
</organism>